<evidence type="ECO:0000313" key="10">
    <source>
        <dbReference type="RefSeq" id="XP_025728241.1"/>
    </source>
</evidence>
<evidence type="ECO:0000256" key="3">
    <source>
        <dbReference type="ARBA" id="ARBA00022989"/>
    </source>
</evidence>
<sequence length="717" mass="82337">MASNERDAISWYQKKIGAYDQQIWEKSIEQTQIKGFKNKPKKMGHIKPDLIDVDLIRGSTFAKAKPEIPWTSLTRKGLVRVVLFPLFSSWWIQVTSLRIFVWLLLLYLMQVIALVLYFMMPIVNVSEVLGPLCLMLLMGTVHCQIVSTQITRPSGNNGNRRRRIKRVKLICNKGTETDNDSSCLHPIIKKKQCRPEIRMWQTREKAKFSDGDKCHREAFRRLGNGISDDLSSEEDGEARTQMMMLRRSVEGASSDNGCEVKNRKSILTRHLNTQVKKTTPTWCHITRDSDSLVESEFESAGFSQGSRSGMSGGSRSLNMLRRDSESTRHDSETEDMLWDDLLHGPECRSSVTSDSEGAHVNTLRSATKRDPKEDVFQQNHLFWLQNSSPASDRVSAIIWEGNECKKMDMSVLEISGIIMSRVNAYQQGVGYQMLGNVVTIGLAFFPFLHRLFREKSLDQLKSISAEEIMTLFCGAPPVTPIIILSMINFFERLCLTWIFFFMMCVAERTYKQRFLFAKLFSHITSARKARKYEIPHFRLKKVENIKIWLSLRSFLKRRGPQRSVDVVVSSVFLLTLSIAFICCAQVLQGHKTFLNDAYNWEFLIWETALLLFLLRLASLGSETNKKYSNVSILLTEQINLYLKMEKKPNKKEQLTLVNNVLKLSTKLLKELDTPFRLYGLTMNPLIYNITRVVILSAVSGVISDLLGFNIRLWKIKS</sequence>
<evidence type="ECO:0000256" key="2">
    <source>
        <dbReference type="ARBA" id="ARBA00022692"/>
    </source>
</evidence>
<feature type="region of interest" description="Disordered" evidence="6">
    <location>
        <begin position="300"/>
        <end position="334"/>
    </location>
</feature>
<feature type="transmembrane region" description="Helical" evidence="7">
    <location>
        <begin position="429"/>
        <end position="448"/>
    </location>
</feature>
<evidence type="ECO:0000313" key="9">
    <source>
        <dbReference type="Proteomes" id="UP000286641"/>
    </source>
</evidence>
<feature type="transmembrane region" description="Helical" evidence="7">
    <location>
        <begin position="128"/>
        <end position="147"/>
    </location>
</feature>
<reference evidence="10" key="2">
    <citation type="submission" date="2025-08" db="UniProtKB">
        <authorList>
            <consortium name="RefSeq"/>
        </authorList>
    </citation>
    <scope>IDENTIFICATION</scope>
    <source>
        <tissue evidence="10">Blood</tissue>
    </source>
</reference>
<accession>A0A3Q7QIZ7</accession>
<dbReference type="PANTHER" id="PTHR12680:SF8">
    <property type="entry name" value="PROTEIN PHTF1"/>
    <property type="match status" value="1"/>
</dbReference>
<dbReference type="InterPro" id="IPR021980">
    <property type="entry name" value="PHTF1/2_N"/>
</dbReference>
<dbReference type="Proteomes" id="UP000286641">
    <property type="component" value="Unplaced"/>
</dbReference>
<keyword evidence="9" id="KW-1185">Reference proteome</keyword>
<evidence type="ECO:0000256" key="6">
    <source>
        <dbReference type="SAM" id="MobiDB-lite"/>
    </source>
</evidence>
<dbReference type="GO" id="GO:0016020">
    <property type="term" value="C:membrane"/>
    <property type="evidence" value="ECO:0007669"/>
    <property type="project" value="UniProtKB-SubCell"/>
</dbReference>
<gene>
    <name evidence="10" type="primary">PHTF1</name>
</gene>
<feature type="transmembrane region" description="Helical" evidence="7">
    <location>
        <begin position="566"/>
        <end position="587"/>
    </location>
</feature>
<feature type="domain" description="PHTF1/2 N-terminal" evidence="8">
    <location>
        <begin position="5"/>
        <end position="150"/>
    </location>
</feature>
<dbReference type="CTD" id="10745"/>
<dbReference type="PANTHER" id="PTHR12680">
    <property type="entry name" value="PUTATIVE HOMEODOMAIN TRANSCRIPTION FACTOR PHTF"/>
    <property type="match status" value="1"/>
</dbReference>
<name>A0A3Q7QIZ7_CALUR</name>
<protein>
    <submittedName>
        <fullName evidence="10">Homeodomain transcription factor 1 isoform X3</fullName>
    </submittedName>
</protein>
<dbReference type="GO" id="GO:0003677">
    <property type="term" value="F:DNA binding"/>
    <property type="evidence" value="ECO:0007669"/>
    <property type="project" value="UniProtKB-KW"/>
</dbReference>
<evidence type="ECO:0000256" key="4">
    <source>
        <dbReference type="ARBA" id="ARBA00023136"/>
    </source>
</evidence>
<organism evidence="9 10">
    <name type="scientific">Callorhinus ursinus</name>
    <name type="common">Northern fur seal</name>
    <dbReference type="NCBI Taxonomy" id="34884"/>
    <lineage>
        <taxon>Eukaryota</taxon>
        <taxon>Metazoa</taxon>
        <taxon>Chordata</taxon>
        <taxon>Craniata</taxon>
        <taxon>Vertebrata</taxon>
        <taxon>Euteleostomi</taxon>
        <taxon>Mammalia</taxon>
        <taxon>Eutheria</taxon>
        <taxon>Laurasiatheria</taxon>
        <taxon>Carnivora</taxon>
        <taxon>Caniformia</taxon>
        <taxon>Pinnipedia</taxon>
        <taxon>Otariidae</taxon>
        <taxon>Callorhinus</taxon>
    </lineage>
</organism>
<feature type="region of interest" description="Disordered" evidence="6">
    <location>
        <begin position="348"/>
        <end position="370"/>
    </location>
</feature>
<dbReference type="Pfam" id="PF12129">
    <property type="entry name" value="PHTF1-2_N"/>
    <property type="match status" value="1"/>
</dbReference>
<keyword evidence="4 7" id="KW-0472">Membrane</keyword>
<dbReference type="RefSeq" id="XP_025728241.1">
    <property type="nucleotide sequence ID" value="XM_025872456.1"/>
</dbReference>
<dbReference type="GeneID" id="112824529"/>
<evidence type="ECO:0000256" key="7">
    <source>
        <dbReference type="SAM" id="Phobius"/>
    </source>
</evidence>
<dbReference type="GO" id="GO:0005783">
    <property type="term" value="C:endoplasmic reticulum"/>
    <property type="evidence" value="ECO:0007669"/>
    <property type="project" value="InterPro"/>
</dbReference>
<dbReference type="AlphaFoldDB" id="A0A3Q7QIZ7"/>
<feature type="transmembrane region" description="Helical" evidence="7">
    <location>
        <begin position="468"/>
        <end position="487"/>
    </location>
</feature>
<feature type="transmembrane region" description="Helical" evidence="7">
    <location>
        <begin position="99"/>
        <end position="119"/>
    </location>
</feature>
<feature type="compositionally biased region" description="Low complexity" evidence="6">
    <location>
        <begin position="301"/>
        <end position="316"/>
    </location>
</feature>
<evidence type="ECO:0000259" key="8">
    <source>
        <dbReference type="Pfam" id="PF12129"/>
    </source>
</evidence>
<dbReference type="InterPro" id="IPR039775">
    <property type="entry name" value="PHTF1/2"/>
</dbReference>
<keyword evidence="5" id="KW-0325">Glycoprotein</keyword>
<evidence type="ECO:0000256" key="1">
    <source>
        <dbReference type="ARBA" id="ARBA00004141"/>
    </source>
</evidence>
<proteinExistence type="predicted"/>
<keyword evidence="2 7" id="KW-0812">Transmembrane</keyword>
<comment type="subcellular location">
    <subcellularLocation>
        <location evidence="1">Membrane</location>
        <topology evidence="1">Multi-pass membrane protein</topology>
    </subcellularLocation>
</comment>
<keyword evidence="10" id="KW-0238">DNA-binding</keyword>
<evidence type="ECO:0000256" key="5">
    <source>
        <dbReference type="ARBA" id="ARBA00023180"/>
    </source>
</evidence>
<keyword evidence="3 7" id="KW-1133">Transmembrane helix</keyword>
<keyword evidence="10" id="KW-0371">Homeobox</keyword>
<feature type="compositionally biased region" description="Basic and acidic residues" evidence="6">
    <location>
        <begin position="320"/>
        <end position="331"/>
    </location>
</feature>
<reference key="1">
    <citation type="submission" date="2019-01" db="UniProtKB">
        <authorList>
            <consortium name="RefSeq"/>
        </authorList>
    </citation>
    <scope>IDENTIFICATION</scope>
</reference>
<feature type="transmembrane region" description="Helical" evidence="7">
    <location>
        <begin position="599"/>
        <end position="617"/>
    </location>
</feature>